<evidence type="ECO:0000313" key="5">
    <source>
        <dbReference type="Proteomes" id="UP000066480"/>
    </source>
</evidence>
<dbReference type="InterPro" id="IPR000182">
    <property type="entry name" value="GNAT_dom"/>
</dbReference>
<dbReference type="KEGG" id="lmoi:VV02_00690"/>
<dbReference type="Proteomes" id="UP000066480">
    <property type="component" value="Chromosome"/>
</dbReference>
<dbReference type="EMBL" id="CP011112">
    <property type="protein sequence ID" value="AKU14735.1"/>
    <property type="molecule type" value="Genomic_DNA"/>
</dbReference>
<dbReference type="Pfam" id="PF00583">
    <property type="entry name" value="Acetyltransf_1"/>
    <property type="match status" value="1"/>
</dbReference>
<proteinExistence type="predicted"/>
<dbReference type="GO" id="GO:0016747">
    <property type="term" value="F:acyltransferase activity, transferring groups other than amino-acyl groups"/>
    <property type="evidence" value="ECO:0007669"/>
    <property type="project" value="InterPro"/>
</dbReference>
<evidence type="ECO:0000256" key="2">
    <source>
        <dbReference type="ARBA" id="ARBA00023315"/>
    </source>
</evidence>
<keyword evidence="5" id="KW-1185">Reference proteome</keyword>
<sequence>MLRFERAVDDKTLEDWRYVHNVVIPTVSLSLDEVRERTQRNHLEVAYLGDVLVGNCTVWPPSEETPAARVIARVLVEHRRQGFGEQLYRRALDRARAMGATTFGSVVLSSNPDGLHFALQHGFVETERYVLPGETIPWIDLQYQDTAVASS</sequence>
<organism evidence="4 5">
    <name type="scientific">Luteipulveratus mongoliensis</name>
    <dbReference type="NCBI Taxonomy" id="571913"/>
    <lineage>
        <taxon>Bacteria</taxon>
        <taxon>Bacillati</taxon>
        <taxon>Actinomycetota</taxon>
        <taxon>Actinomycetes</taxon>
        <taxon>Micrococcales</taxon>
        <taxon>Dermacoccaceae</taxon>
        <taxon>Luteipulveratus</taxon>
    </lineage>
</organism>
<dbReference type="InterPro" id="IPR050832">
    <property type="entry name" value="Bact_Acetyltransf"/>
</dbReference>
<feature type="domain" description="N-acetyltransferase" evidence="3">
    <location>
        <begin position="6"/>
        <end position="148"/>
    </location>
</feature>
<keyword evidence="2" id="KW-0012">Acyltransferase</keyword>
<dbReference type="CDD" id="cd04301">
    <property type="entry name" value="NAT_SF"/>
    <property type="match status" value="1"/>
</dbReference>
<gene>
    <name evidence="4" type="ORF">VV02_00690</name>
</gene>
<protein>
    <submittedName>
        <fullName evidence="4">Acetyltransferase</fullName>
    </submittedName>
</protein>
<evidence type="ECO:0000259" key="3">
    <source>
        <dbReference type="PROSITE" id="PS51186"/>
    </source>
</evidence>
<dbReference type="AlphaFoldDB" id="A0A0K1JDS4"/>
<dbReference type="OrthoDB" id="3376052at2"/>
<dbReference type="RefSeq" id="WP_052589263.1">
    <property type="nucleotide sequence ID" value="NZ_CP011112.1"/>
</dbReference>
<name>A0A0K1JDS4_9MICO</name>
<accession>A0A0K1JDS4</accession>
<evidence type="ECO:0000313" key="4">
    <source>
        <dbReference type="EMBL" id="AKU14735.1"/>
    </source>
</evidence>
<evidence type="ECO:0000256" key="1">
    <source>
        <dbReference type="ARBA" id="ARBA00022679"/>
    </source>
</evidence>
<keyword evidence="1 4" id="KW-0808">Transferase</keyword>
<dbReference type="Gene3D" id="3.40.630.30">
    <property type="match status" value="1"/>
</dbReference>
<reference evidence="4 5" key="1">
    <citation type="submission" date="2015-03" db="EMBL/GenBank/DDBJ databases">
        <title>Luteipulveratus halotolerans sp. nov., a novel actinobacterium (Dermacoccaceae) from Sarawak, Malaysia.</title>
        <authorList>
            <person name="Juboi H."/>
            <person name="Basik A."/>
            <person name="Shamsul S.S."/>
            <person name="Arnold P."/>
            <person name="Schmitt E.K."/>
            <person name="Sanglier J.-J."/>
            <person name="Yeo T."/>
        </authorList>
    </citation>
    <scope>NUCLEOTIDE SEQUENCE [LARGE SCALE GENOMIC DNA]</scope>
    <source>
        <strain evidence="4 5">MN07-A0370</strain>
    </source>
</reference>
<dbReference type="PROSITE" id="PS51186">
    <property type="entry name" value="GNAT"/>
    <property type="match status" value="1"/>
</dbReference>
<dbReference type="SUPFAM" id="SSF55729">
    <property type="entry name" value="Acyl-CoA N-acyltransferases (Nat)"/>
    <property type="match status" value="1"/>
</dbReference>
<dbReference type="InterPro" id="IPR016181">
    <property type="entry name" value="Acyl_CoA_acyltransferase"/>
</dbReference>
<dbReference type="PATRIC" id="fig|571913.6.peg.138"/>
<dbReference type="PANTHER" id="PTHR43877">
    <property type="entry name" value="AMINOALKYLPHOSPHONATE N-ACETYLTRANSFERASE-RELATED-RELATED"/>
    <property type="match status" value="1"/>
</dbReference>